<dbReference type="SUPFAM" id="SSF55729">
    <property type="entry name" value="Acyl-CoA N-acyltransferases (Nat)"/>
    <property type="match status" value="1"/>
</dbReference>
<dbReference type="Pfam" id="PF13480">
    <property type="entry name" value="Acetyltransf_6"/>
    <property type="match status" value="1"/>
</dbReference>
<dbReference type="EMBL" id="QNRH01000006">
    <property type="protein sequence ID" value="RBO93113.1"/>
    <property type="molecule type" value="Genomic_DNA"/>
</dbReference>
<dbReference type="GO" id="GO:0016740">
    <property type="term" value="F:transferase activity"/>
    <property type="evidence" value="ECO:0007669"/>
    <property type="project" value="UniProtKB-KW"/>
</dbReference>
<dbReference type="Proteomes" id="UP000252893">
    <property type="component" value="Unassembled WGS sequence"/>
</dbReference>
<dbReference type="Gene3D" id="3.40.630.30">
    <property type="match status" value="1"/>
</dbReference>
<protein>
    <submittedName>
        <fullName evidence="2">Acetyltransferase (GNAT) family protein</fullName>
    </submittedName>
</protein>
<keyword evidence="2" id="KW-0808">Transferase</keyword>
<sequence>MLHLYRKAEAIDYLRTLQVAPPAEQNIFNHPDFLRPALEHFATDNCGLITTGSTAPDFLMPFQVTRAGLGLRKTIYCWSNLYATQGTPLISARTMPDTLEKALAELSEHGLPDTLVLPDISLDGVFAQALSDLAQRKNLPLQIIRQQMRPVLLNGTNAETYLTNAIGKNHHREYRRLWRRLSETGKLEHQIATDKAAIIPALEDFLSLEASGWKGAGGTAFLTRQRDADFARQAVHAFASKQLVQIHALKLDDKTIASLVVFISGDQAWTWKTAYDETLRAYSPGVLLMIEVLKKHLSNPVLRITDSCAIPDHPVMSRLFHERANFGTLILGLTEQSQSSVNQITRQLNRYDRLRMMMRNIKARLKPSAR</sequence>
<gene>
    <name evidence="2" type="ORF">DFR47_106197</name>
</gene>
<name>A0A366DSQ1_9HYPH</name>
<dbReference type="RefSeq" id="WP_113945387.1">
    <property type="nucleotide sequence ID" value="NZ_JBHEEG010000007.1"/>
</dbReference>
<comment type="caution">
    <text evidence="2">The sequence shown here is derived from an EMBL/GenBank/DDBJ whole genome shotgun (WGS) entry which is preliminary data.</text>
</comment>
<evidence type="ECO:0000313" key="2">
    <source>
        <dbReference type="EMBL" id="RBO93113.1"/>
    </source>
</evidence>
<evidence type="ECO:0000259" key="1">
    <source>
        <dbReference type="Pfam" id="PF13480"/>
    </source>
</evidence>
<dbReference type="OrthoDB" id="213519at2"/>
<dbReference type="AlphaFoldDB" id="A0A366DSQ1"/>
<dbReference type="InterPro" id="IPR016181">
    <property type="entry name" value="Acyl_CoA_acyltransferase"/>
</dbReference>
<organism evidence="2 3">
    <name type="scientific">Pseudochrobactrum asaccharolyticum</name>
    <dbReference type="NCBI Taxonomy" id="354351"/>
    <lineage>
        <taxon>Bacteria</taxon>
        <taxon>Pseudomonadati</taxon>
        <taxon>Pseudomonadota</taxon>
        <taxon>Alphaproteobacteria</taxon>
        <taxon>Hyphomicrobiales</taxon>
        <taxon>Brucellaceae</taxon>
        <taxon>Pseudochrobactrum</taxon>
    </lineage>
</organism>
<dbReference type="InterPro" id="IPR038740">
    <property type="entry name" value="BioF2-like_GNAT_dom"/>
</dbReference>
<evidence type="ECO:0000313" key="3">
    <source>
        <dbReference type="Proteomes" id="UP000252893"/>
    </source>
</evidence>
<proteinExistence type="predicted"/>
<reference evidence="2 3" key="1">
    <citation type="submission" date="2018-06" db="EMBL/GenBank/DDBJ databases">
        <title>Genomic Encyclopedia of Type Strains, Phase IV (KMG-IV): sequencing the most valuable type-strain genomes for metagenomic binning, comparative biology and taxonomic classification.</title>
        <authorList>
            <person name="Goeker M."/>
        </authorList>
    </citation>
    <scope>NUCLEOTIDE SEQUENCE [LARGE SCALE GENOMIC DNA]</scope>
    <source>
        <strain evidence="2 3">DSM 25619</strain>
    </source>
</reference>
<keyword evidence="3" id="KW-1185">Reference proteome</keyword>
<accession>A0A366DSQ1</accession>
<feature type="domain" description="BioF2-like acetyltransferase" evidence="1">
    <location>
        <begin position="169"/>
        <end position="295"/>
    </location>
</feature>